<keyword evidence="2" id="KW-1185">Reference proteome</keyword>
<comment type="caution">
    <text evidence="1">The sequence shown here is derived from an EMBL/GenBank/DDBJ whole genome shotgun (WGS) entry which is preliminary data.</text>
</comment>
<dbReference type="Proteomes" id="UP001057402">
    <property type="component" value="Chromosome 2"/>
</dbReference>
<name>A0ACB9S394_9MYRT</name>
<protein>
    <submittedName>
        <fullName evidence="1">Uncharacterized protein</fullName>
    </submittedName>
</protein>
<dbReference type="EMBL" id="CM042881">
    <property type="protein sequence ID" value="KAI4385554.1"/>
    <property type="molecule type" value="Genomic_DNA"/>
</dbReference>
<evidence type="ECO:0000313" key="1">
    <source>
        <dbReference type="EMBL" id="KAI4385554.1"/>
    </source>
</evidence>
<evidence type="ECO:0000313" key="2">
    <source>
        <dbReference type="Proteomes" id="UP001057402"/>
    </source>
</evidence>
<gene>
    <name evidence="1" type="ORF">MLD38_003567</name>
</gene>
<proteinExistence type="predicted"/>
<organism evidence="1 2">
    <name type="scientific">Melastoma candidum</name>
    <dbReference type="NCBI Taxonomy" id="119954"/>
    <lineage>
        <taxon>Eukaryota</taxon>
        <taxon>Viridiplantae</taxon>
        <taxon>Streptophyta</taxon>
        <taxon>Embryophyta</taxon>
        <taxon>Tracheophyta</taxon>
        <taxon>Spermatophyta</taxon>
        <taxon>Magnoliopsida</taxon>
        <taxon>eudicotyledons</taxon>
        <taxon>Gunneridae</taxon>
        <taxon>Pentapetalae</taxon>
        <taxon>rosids</taxon>
        <taxon>malvids</taxon>
        <taxon>Myrtales</taxon>
        <taxon>Melastomataceae</taxon>
        <taxon>Melastomatoideae</taxon>
        <taxon>Melastomateae</taxon>
        <taxon>Melastoma</taxon>
    </lineage>
</organism>
<reference evidence="2" key="1">
    <citation type="journal article" date="2023" name="Front. Plant Sci.">
        <title>Chromosomal-level genome assembly of Melastoma candidum provides insights into trichome evolution.</title>
        <authorList>
            <person name="Zhong Y."/>
            <person name="Wu W."/>
            <person name="Sun C."/>
            <person name="Zou P."/>
            <person name="Liu Y."/>
            <person name="Dai S."/>
            <person name="Zhou R."/>
        </authorList>
    </citation>
    <scope>NUCLEOTIDE SEQUENCE [LARGE SCALE GENOMIC DNA]</scope>
</reference>
<sequence>MVLSRRLDYGFNGYQVPSMPRAARSARRRSSAWKNVEDAKLCPFDLLATLAGNLLVGNSSPASTGNSSTQNDNCVINDLNGEEGYADQSDHSEPQQDDRSSSEKEIINSPIILPDIGEAKYNPSGIDIHASAGDASVKPAGTANTKDQSESLGEMLSCEQGNTDSERVGDFVVDGPSVLPKVEDETLGQMKVESHISSGADVYSLKDHVTSDKKPLAQHSSNNSSQMVLCENKDQLSLSSFPVKNGVTVVSRDNDDNSSGCTHPSSYKKPFRPVPYIGDRRIRKVLASQSCKVIPRYKKKFLRPGGGQYQAHCRDRDRWLNYQRCQSQRNFPFKKRKFYDMDCQSISDKETNGKSGDNICTSRKSSKEDCSAPERFTSLAVQRSSFPGVNSHVKLRIESFRVPEMLIEIPETATVGSLKRAVVDAMTTILGGGLHVGVLLQGKKVGDDNKTLQQTGISHDRALDALGFMLEPDPAHYPPSMSPGCLSLLRHCDAPQPLMRHPATPTNVQPGNCNKLAEPRGANLGKLVESDRDSTTSPMNMLRKGRAESKALVPISSMNAIAAVPIHRKSKRSEIAQRRIRRPFSVAEVEALVQAVEKLGTGRWRDVKLCAFDSAKHRTYVDLKDKWKTLVHTAKISPQQRRGEPVPQELLDRVLTAHAYWAQQQSRQQQLKQLL</sequence>
<accession>A0ACB9S394</accession>